<dbReference type="Proteomes" id="UP000887013">
    <property type="component" value="Unassembled WGS sequence"/>
</dbReference>
<organism evidence="1 2">
    <name type="scientific">Nephila pilipes</name>
    <name type="common">Giant wood spider</name>
    <name type="synonym">Nephila maculata</name>
    <dbReference type="NCBI Taxonomy" id="299642"/>
    <lineage>
        <taxon>Eukaryota</taxon>
        <taxon>Metazoa</taxon>
        <taxon>Ecdysozoa</taxon>
        <taxon>Arthropoda</taxon>
        <taxon>Chelicerata</taxon>
        <taxon>Arachnida</taxon>
        <taxon>Araneae</taxon>
        <taxon>Araneomorphae</taxon>
        <taxon>Entelegynae</taxon>
        <taxon>Araneoidea</taxon>
        <taxon>Nephilidae</taxon>
        <taxon>Nephila</taxon>
    </lineage>
</organism>
<evidence type="ECO:0000313" key="1">
    <source>
        <dbReference type="EMBL" id="GFT30546.1"/>
    </source>
</evidence>
<sequence>MVASLNKSTRRFSLEGKISQRSLVRILYRDLGMKPYHLAARVLKEVDYLNDTFRRVSGLVQVILFHDQHVHKLKPCDFWLWGMDKDRDYASKLCDLDYLKHCIMSVIVGIPSQMAERALQTTMDIHKCIERHGCQIEILKPNPCFNYLVIKSD</sequence>
<accession>A0A8X6TNR4</accession>
<keyword evidence="2" id="KW-1185">Reference proteome</keyword>
<proteinExistence type="predicted"/>
<comment type="caution">
    <text evidence="1">The sequence shown here is derived from an EMBL/GenBank/DDBJ whole genome shotgun (WGS) entry which is preliminary data.</text>
</comment>
<dbReference type="EMBL" id="BMAW01061300">
    <property type="protein sequence ID" value="GFT30546.1"/>
    <property type="molecule type" value="Genomic_DNA"/>
</dbReference>
<reference evidence="1" key="1">
    <citation type="submission" date="2020-08" db="EMBL/GenBank/DDBJ databases">
        <title>Multicomponent nature underlies the extraordinary mechanical properties of spider dragline silk.</title>
        <authorList>
            <person name="Kono N."/>
            <person name="Nakamura H."/>
            <person name="Mori M."/>
            <person name="Yoshida Y."/>
            <person name="Ohtoshi R."/>
            <person name="Malay A.D."/>
            <person name="Moran D.A.P."/>
            <person name="Tomita M."/>
            <person name="Numata K."/>
            <person name="Arakawa K."/>
        </authorList>
    </citation>
    <scope>NUCLEOTIDE SEQUENCE</scope>
</reference>
<evidence type="ECO:0000313" key="2">
    <source>
        <dbReference type="Proteomes" id="UP000887013"/>
    </source>
</evidence>
<dbReference type="AlphaFoldDB" id="A0A8X6TNR4"/>
<gene>
    <name evidence="1" type="primary">C0J52_12411</name>
    <name evidence="1" type="ORF">NPIL_397311</name>
</gene>
<dbReference type="OrthoDB" id="7935844at2759"/>
<protein>
    <submittedName>
        <fullName evidence="1">Uncharacterized protein</fullName>
    </submittedName>
</protein>
<name>A0A8X6TNR4_NEPPI</name>